<proteinExistence type="predicted"/>
<sequence>MVGTLITALLPVVVTLCIGYYAGMRKTFDGEYASGINKLVMNFTLPLSLFGGILATSRSTLFANARVALWIFIGMVGGYILVFLVTRFLMRQSTPEAALQTLAITGPAIPFIGPTVLGALFPNESAILISIGGLVMNIIQVPATIILLSSEGKDHASLGQMIVSAVKKPVVWAPILAFILCMVGLHITPAWERSFTTLGAATSGLALFSSGLVLYEKKLTLSGMVWFNTLGKLVVIPGIMFAIMMAFHVDATTLNESVVALGMPTAAITAIFANQYHIREREMASTLGLTTVLSVLTLGVIILVRGI</sequence>
<feature type="transmembrane region" description="Helical" evidence="7">
    <location>
        <begin position="253"/>
        <end position="273"/>
    </location>
</feature>
<protein>
    <submittedName>
        <fullName evidence="8">Receptor protein</fullName>
    </submittedName>
</protein>
<evidence type="ECO:0000256" key="6">
    <source>
        <dbReference type="ARBA" id="ARBA00023136"/>
    </source>
</evidence>
<feature type="transmembrane region" description="Helical" evidence="7">
    <location>
        <begin position="127"/>
        <end position="148"/>
    </location>
</feature>
<keyword evidence="8" id="KW-0675">Receptor</keyword>
<keyword evidence="9" id="KW-1185">Reference proteome</keyword>
<evidence type="ECO:0000256" key="5">
    <source>
        <dbReference type="ARBA" id="ARBA00022989"/>
    </source>
</evidence>
<dbReference type="Proteomes" id="UP001321766">
    <property type="component" value="Chromosome"/>
</dbReference>
<evidence type="ECO:0000256" key="2">
    <source>
        <dbReference type="ARBA" id="ARBA00022448"/>
    </source>
</evidence>
<keyword evidence="6 7" id="KW-0472">Membrane</keyword>
<dbReference type="InterPro" id="IPR004776">
    <property type="entry name" value="Mem_transp_PIN-like"/>
</dbReference>
<feature type="transmembrane region" description="Helical" evidence="7">
    <location>
        <begin position="285"/>
        <end position="304"/>
    </location>
</feature>
<feature type="transmembrane region" description="Helical" evidence="7">
    <location>
        <begin position="67"/>
        <end position="90"/>
    </location>
</feature>
<evidence type="ECO:0000256" key="7">
    <source>
        <dbReference type="SAM" id="Phobius"/>
    </source>
</evidence>
<keyword evidence="3" id="KW-1003">Cell membrane</keyword>
<dbReference type="EMBL" id="AP026798">
    <property type="protein sequence ID" value="BDR52828.1"/>
    <property type="molecule type" value="Genomic_DNA"/>
</dbReference>
<feature type="transmembrane region" description="Helical" evidence="7">
    <location>
        <begin position="194"/>
        <end position="215"/>
    </location>
</feature>
<dbReference type="PANTHER" id="PTHR36838:SF1">
    <property type="entry name" value="SLR1864 PROTEIN"/>
    <property type="match status" value="1"/>
</dbReference>
<name>A0ABM8B7X6_9BIFI</name>
<gene>
    <name evidence="8" type="ORF">KIM372_07350</name>
</gene>
<feature type="transmembrane region" description="Helical" evidence="7">
    <location>
        <begin position="6"/>
        <end position="23"/>
    </location>
</feature>
<feature type="transmembrane region" description="Helical" evidence="7">
    <location>
        <begin position="169"/>
        <end position="188"/>
    </location>
</feature>
<organism evidence="8 9">
    <name type="scientific">Bombiscardovia nodaiensis</name>
    <dbReference type="NCBI Taxonomy" id="2932181"/>
    <lineage>
        <taxon>Bacteria</taxon>
        <taxon>Bacillati</taxon>
        <taxon>Actinomycetota</taxon>
        <taxon>Actinomycetes</taxon>
        <taxon>Bifidobacteriales</taxon>
        <taxon>Bifidobacteriaceae</taxon>
        <taxon>Bombiscardovia</taxon>
    </lineage>
</organism>
<evidence type="ECO:0000313" key="9">
    <source>
        <dbReference type="Proteomes" id="UP001321766"/>
    </source>
</evidence>
<evidence type="ECO:0000313" key="8">
    <source>
        <dbReference type="EMBL" id="BDR52828.1"/>
    </source>
</evidence>
<keyword evidence="4 7" id="KW-0812">Transmembrane</keyword>
<reference evidence="8 9" key="1">
    <citation type="journal article" date="2023" name="Microbiol. Spectr.">
        <title>Symbiosis of Carpenter Bees with Uncharacterized Lactic Acid Bacteria Showing NAD Auxotrophy.</title>
        <authorList>
            <person name="Kawasaki S."/>
            <person name="Ozawa K."/>
            <person name="Mori T."/>
            <person name="Yamamoto A."/>
            <person name="Ito M."/>
            <person name="Ohkuma M."/>
            <person name="Sakamoto M."/>
            <person name="Matsutani M."/>
        </authorList>
    </citation>
    <scope>NUCLEOTIDE SEQUENCE [LARGE SCALE GENOMIC DNA]</scope>
    <source>
        <strain evidence="8 9">Kim37-2</strain>
    </source>
</reference>
<feature type="transmembrane region" description="Helical" evidence="7">
    <location>
        <begin position="102"/>
        <end position="121"/>
    </location>
</feature>
<feature type="transmembrane region" description="Helical" evidence="7">
    <location>
        <begin position="227"/>
        <end position="247"/>
    </location>
</feature>
<feature type="transmembrane region" description="Helical" evidence="7">
    <location>
        <begin position="35"/>
        <end position="55"/>
    </location>
</feature>
<evidence type="ECO:0000256" key="1">
    <source>
        <dbReference type="ARBA" id="ARBA00004141"/>
    </source>
</evidence>
<keyword evidence="2" id="KW-0813">Transport</keyword>
<dbReference type="Pfam" id="PF03547">
    <property type="entry name" value="Mem_trans"/>
    <property type="match status" value="1"/>
</dbReference>
<keyword evidence="5 7" id="KW-1133">Transmembrane helix</keyword>
<evidence type="ECO:0000256" key="3">
    <source>
        <dbReference type="ARBA" id="ARBA00022475"/>
    </source>
</evidence>
<dbReference type="PANTHER" id="PTHR36838">
    <property type="entry name" value="AUXIN EFFLUX CARRIER FAMILY PROTEIN"/>
    <property type="match status" value="1"/>
</dbReference>
<accession>A0ABM8B7X6</accession>
<evidence type="ECO:0000256" key="4">
    <source>
        <dbReference type="ARBA" id="ARBA00022692"/>
    </source>
</evidence>
<comment type="subcellular location">
    <subcellularLocation>
        <location evidence="1">Membrane</location>
        <topology evidence="1">Multi-pass membrane protein</topology>
    </subcellularLocation>
</comment>